<dbReference type="RefSeq" id="XP_033447346.1">
    <property type="nucleotide sequence ID" value="XM_033587893.1"/>
</dbReference>
<dbReference type="EMBL" id="ML978973">
    <property type="protein sequence ID" value="KAF1927094.1"/>
    <property type="molecule type" value="Genomic_DNA"/>
</dbReference>
<name>A0A6A5RJE6_9PLEO</name>
<protein>
    <submittedName>
        <fullName evidence="1">Uncharacterized protein</fullName>
    </submittedName>
</protein>
<proteinExistence type="predicted"/>
<keyword evidence="2" id="KW-1185">Reference proteome</keyword>
<reference evidence="1" key="1">
    <citation type="journal article" date="2020" name="Stud. Mycol.">
        <title>101 Dothideomycetes genomes: a test case for predicting lifestyles and emergence of pathogens.</title>
        <authorList>
            <person name="Haridas S."/>
            <person name="Albert R."/>
            <person name="Binder M."/>
            <person name="Bloem J."/>
            <person name="Labutti K."/>
            <person name="Salamov A."/>
            <person name="Andreopoulos B."/>
            <person name="Baker S."/>
            <person name="Barry K."/>
            <person name="Bills G."/>
            <person name="Bluhm B."/>
            <person name="Cannon C."/>
            <person name="Castanera R."/>
            <person name="Culley D."/>
            <person name="Daum C."/>
            <person name="Ezra D."/>
            <person name="Gonzalez J."/>
            <person name="Henrissat B."/>
            <person name="Kuo A."/>
            <person name="Liang C."/>
            <person name="Lipzen A."/>
            <person name="Lutzoni F."/>
            <person name="Magnuson J."/>
            <person name="Mondo S."/>
            <person name="Nolan M."/>
            <person name="Ohm R."/>
            <person name="Pangilinan J."/>
            <person name="Park H.-J."/>
            <person name="Ramirez L."/>
            <person name="Alfaro M."/>
            <person name="Sun H."/>
            <person name="Tritt A."/>
            <person name="Yoshinaga Y."/>
            <person name="Zwiers L.-H."/>
            <person name="Turgeon B."/>
            <person name="Goodwin S."/>
            <person name="Spatafora J."/>
            <person name="Crous P."/>
            <person name="Grigoriev I."/>
        </authorList>
    </citation>
    <scope>NUCLEOTIDE SEQUENCE</scope>
    <source>
        <strain evidence="1">CBS 183.55</strain>
    </source>
</reference>
<organism evidence="1 2">
    <name type="scientific">Didymella exigua CBS 183.55</name>
    <dbReference type="NCBI Taxonomy" id="1150837"/>
    <lineage>
        <taxon>Eukaryota</taxon>
        <taxon>Fungi</taxon>
        <taxon>Dikarya</taxon>
        <taxon>Ascomycota</taxon>
        <taxon>Pezizomycotina</taxon>
        <taxon>Dothideomycetes</taxon>
        <taxon>Pleosporomycetidae</taxon>
        <taxon>Pleosporales</taxon>
        <taxon>Pleosporineae</taxon>
        <taxon>Didymellaceae</taxon>
        <taxon>Didymella</taxon>
    </lineage>
</organism>
<dbReference type="OrthoDB" id="3711809at2759"/>
<evidence type="ECO:0000313" key="2">
    <source>
        <dbReference type="Proteomes" id="UP000800082"/>
    </source>
</evidence>
<gene>
    <name evidence="1" type="ORF">M421DRAFT_181619</name>
</gene>
<evidence type="ECO:0000313" key="1">
    <source>
        <dbReference type="EMBL" id="KAF1927094.1"/>
    </source>
</evidence>
<dbReference type="Proteomes" id="UP000800082">
    <property type="component" value="Unassembled WGS sequence"/>
</dbReference>
<dbReference type="GeneID" id="54345540"/>
<dbReference type="AlphaFoldDB" id="A0A6A5RJE6"/>
<accession>A0A6A5RJE6</accession>
<sequence>MTGSPTFRADELHTLQESTAFHIDANKIPTDICCSCLQGGRFCLSGTHWLLEYGPNSDFWLDEHGKPRKSSLIQYTGKKQGNHSVVINNEGDRICCVEGLAIAAPESTSPKESWLSFWGKSLGWIWTLKIFVMARRNREGLAEYTARSYYQAGRH</sequence>